<sequence length="78" mass="8792">MDSYSQRSHSRSPSPDAGSWQAVRGTPTGKAFQQVFALDWEARRQPWEQYIKINEKESANIVGDDMRLLGGRVNAHSS</sequence>
<keyword evidence="3" id="KW-1185">Reference proteome</keyword>
<feature type="compositionally biased region" description="Low complexity" evidence="1">
    <location>
        <begin position="1"/>
        <end position="15"/>
    </location>
</feature>
<proteinExistence type="predicted"/>
<gene>
    <name evidence="2" type="ORF">QBC46DRAFT_359621</name>
</gene>
<accession>A0AAN6MWC9</accession>
<evidence type="ECO:0000256" key="1">
    <source>
        <dbReference type="SAM" id="MobiDB-lite"/>
    </source>
</evidence>
<dbReference type="Proteomes" id="UP001303473">
    <property type="component" value="Unassembled WGS sequence"/>
</dbReference>
<organism evidence="2 3">
    <name type="scientific">Diplogelasinospora grovesii</name>
    <dbReference type="NCBI Taxonomy" id="303347"/>
    <lineage>
        <taxon>Eukaryota</taxon>
        <taxon>Fungi</taxon>
        <taxon>Dikarya</taxon>
        <taxon>Ascomycota</taxon>
        <taxon>Pezizomycotina</taxon>
        <taxon>Sordariomycetes</taxon>
        <taxon>Sordariomycetidae</taxon>
        <taxon>Sordariales</taxon>
        <taxon>Diplogelasinosporaceae</taxon>
        <taxon>Diplogelasinospora</taxon>
    </lineage>
</organism>
<evidence type="ECO:0000313" key="2">
    <source>
        <dbReference type="EMBL" id="KAK3933473.1"/>
    </source>
</evidence>
<dbReference type="EMBL" id="MU854188">
    <property type="protein sequence ID" value="KAK3933473.1"/>
    <property type="molecule type" value="Genomic_DNA"/>
</dbReference>
<reference evidence="3" key="1">
    <citation type="journal article" date="2023" name="Mol. Phylogenet. Evol.">
        <title>Genome-scale phylogeny and comparative genomics of the fungal order Sordariales.</title>
        <authorList>
            <person name="Hensen N."/>
            <person name="Bonometti L."/>
            <person name="Westerberg I."/>
            <person name="Brannstrom I.O."/>
            <person name="Guillou S."/>
            <person name="Cros-Aarteil S."/>
            <person name="Calhoun S."/>
            <person name="Haridas S."/>
            <person name="Kuo A."/>
            <person name="Mondo S."/>
            <person name="Pangilinan J."/>
            <person name="Riley R."/>
            <person name="LaButti K."/>
            <person name="Andreopoulos B."/>
            <person name="Lipzen A."/>
            <person name="Chen C."/>
            <person name="Yan M."/>
            <person name="Daum C."/>
            <person name="Ng V."/>
            <person name="Clum A."/>
            <person name="Steindorff A."/>
            <person name="Ohm R.A."/>
            <person name="Martin F."/>
            <person name="Silar P."/>
            <person name="Natvig D.O."/>
            <person name="Lalanne C."/>
            <person name="Gautier V."/>
            <person name="Ament-Velasquez S.L."/>
            <person name="Kruys A."/>
            <person name="Hutchinson M.I."/>
            <person name="Powell A.J."/>
            <person name="Barry K."/>
            <person name="Miller A.N."/>
            <person name="Grigoriev I.V."/>
            <person name="Debuchy R."/>
            <person name="Gladieux P."/>
            <person name="Hiltunen Thoren M."/>
            <person name="Johannesson H."/>
        </authorList>
    </citation>
    <scope>NUCLEOTIDE SEQUENCE [LARGE SCALE GENOMIC DNA]</scope>
    <source>
        <strain evidence="3">CBS 340.73</strain>
    </source>
</reference>
<name>A0AAN6MWC9_9PEZI</name>
<evidence type="ECO:0000313" key="3">
    <source>
        <dbReference type="Proteomes" id="UP001303473"/>
    </source>
</evidence>
<comment type="caution">
    <text evidence="2">The sequence shown here is derived from an EMBL/GenBank/DDBJ whole genome shotgun (WGS) entry which is preliminary data.</text>
</comment>
<dbReference type="AlphaFoldDB" id="A0AAN6MWC9"/>
<protein>
    <submittedName>
        <fullName evidence="2">Uncharacterized protein</fullName>
    </submittedName>
</protein>
<feature type="region of interest" description="Disordered" evidence="1">
    <location>
        <begin position="1"/>
        <end position="25"/>
    </location>
</feature>